<dbReference type="EnsemblPlants" id="EMT24786">
    <property type="protein sequence ID" value="EMT24786"/>
    <property type="gene ID" value="F775_19705"/>
</dbReference>
<dbReference type="InterPro" id="IPR039997">
    <property type="entry name" value="TFE"/>
</dbReference>
<protein>
    <submittedName>
        <fullName evidence="2">Uncharacterized protein</fullName>
    </submittedName>
</protein>
<dbReference type="PANTHER" id="PTHR13097">
    <property type="entry name" value="TRANSCRIPTION INITIATION FACTOR IIE, ALPHA SUBUNIT"/>
    <property type="match status" value="1"/>
</dbReference>
<dbReference type="AlphaFoldDB" id="M8CMS1"/>
<dbReference type="GO" id="GO:0005673">
    <property type="term" value="C:transcription factor TFIIE complex"/>
    <property type="evidence" value="ECO:0007669"/>
    <property type="project" value="TreeGrafter"/>
</dbReference>
<accession>M8CMS1</accession>
<feature type="region of interest" description="Disordered" evidence="1">
    <location>
        <begin position="31"/>
        <end position="62"/>
    </location>
</feature>
<organism evidence="2">
    <name type="scientific">Aegilops tauschii</name>
    <name type="common">Tausch's goatgrass</name>
    <name type="synonym">Aegilops squarrosa</name>
    <dbReference type="NCBI Taxonomy" id="37682"/>
    <lineage>
        <taxon>Eukaryota</taxon>
        <taxon>Viridiplantae</taxon>
        <taxon>Streptophyta</taxon>
        <taxon>Embryophyta</taxon>
        <taxon>Tracheophyta</taxon>
        <taxon>Spermatophyta</taxon>
        <taxon>Magnoliopsida</taxon>
        <taxon>Liliopsida</taxon>
        <taxon>Poales</taxon>
        <taxon>Poaceae</taxon>
        <taxon>BOP clade</taxon>
        <taxon>Pooideae</taxon>
        <taxon>Triticodae</taxon>
        <taxon>Triticeae</taxon>
        <taxon>Triticinae</taxon>
        <taxon>Aegilops</taxon>
    </lineage>
</organism>
<dbReference type="PANTHER" id="PTHR13097:SF7">
    <property type="entry name" value="GENERAL TRANSCRIPTION FACTOR IIE SUBUNIT 1"/>
    <property type="match status" value="1"/>
</dbReference>
<reference evidence="2" key="1">
    <citation type="submission" date="2015-06" db="UniProtKB">
        <authorList>
            <consortium name="EnsemblPlants"/>
        </authorList>
    </citation>
    <scope>IDENTIFICATION</scope>
</reference>
<evidence type="ECO:0000256" key="1">
    <source>
        <dbReference type="SAM" id="MobiDB-lite"/>
    </source>
</evidence>
<dbReference type="ExpressionAtlas" id="M8CMS1">
    <property type="expression patterns" value="baseline"/>
</dbReference>
<sequence>MDALRLLANDCECFHCEHCSGELAVEIDAKIASQEPGNGGDDDNSTRRKRRRIEKLGDMQRRMDEQLEPFQAQIQTVEVLAIPKFKSLPSWLGAAAVVPCGGETEVEVGILLSGAVYIDDDKKMNSSEEKKKRVLKCKDEDVDEEVEIEWEDG</sequence>
<dbReference type="GO" id="GO:0006367">
    <property type="term" value="P:transcription initiation at RNA polymerase II promoter"/>
    <property type="evidence" value="ECO:0007669"/>
    <property type="project" value="TreeGrafter"/>
</dbReference>
<name>M8CMS1_AEGTA</name>
<proteinExistence type="predicted"/>
<evidence type="ECO:0000313" key="2">
    <source>
        <dbReference type="EnsemblPlants" id="EMT24786"/>
    </source>
</evidence>